<reference evidence="3" key="1">
    <citation type="submission" date="2017-12" db="EMBL/GenBank/DDBJ databases">
        <title>Sequencing the genomes of 1000 Actinobacteria strains.</title>
        <authorList>
            <person name="Klenk H.-P."/>
        </authorList>
    </citation>
    <scope>NUCLEOTIDE SEQUENCE [LARGE SCALE GENOMIC DNA]</scope>
    <source>
        <strain evidence="3">DSM 44228</strain>
    </source>
</reference>
<keyword evidence="4" id="KW-1185">Reference proteome</keyword>
<dbReference type="Pfam" id="PF00296">
    <property type="entry name" value="Bac_luciferase"/>
    <property type="match status" value="1"/>
</dbReference>
<dbReference type="PANTHER" id="PTHR43244:SF1">
    <property type="entry name" value="5,10-METHYLENETETRAHYDROMETHANOPTERIN REDUCTASE"/>
    <property type="match status" value="1"/>
</dbReference>
<keyword evidence="1" id="KW-0560">Oxidoreductase</keyword>
<comment type="caution">
    <text evidence="3">The sequence shown here is derived from an EMBL/GenBank/DDBJ whole genome shotgun (WGS) entry which is preliminary data.</text>
</comment>
<dbReference type="SUPFAM" id="SSF51679">
    <property type="entry name" value="Bacterial luciferase-like"/>
    <property type="match status" value="1"/>
</dbReference>
<dbReference type="Proteomes" id="UP000233786">
    <property type="component" value="Unassembled WGS sequence"/>
</dbReference>
<evidence type="ECO:0000313" key="3">
    <source>
        <dbReference type="EMBL" id="PKW16838.1"/>
    </source>
</evidence>
<evidence type="ECO:0000313" key="4">
    <source>
        <dbReference type="Proteomes" id="UP000233786"/>
    </source>
</evidence>
<dbReference type="STRING" id="994479.GCA_000194155_07496"/>
<name>A0A2N3Y1M4_SACSN</name>
<dbReference type="CDD" id="cd01097">
    <property type="entry name" value="Tetrahydromethanopterin_reductase"/>
    <property type="match status" value="1"/>
</dbReference>
<proteinExistence type="predicted"/>
<dbReference type="InterPro" id="IPR011251">
    <property type="entry name" value="Luciferase-like_dom"/>
</dbReference>
<dbReference type="EMBL" id="PJNB01000001">
    <property type="protein sequence ID" value="PKW16838.1"/>
    <property type="molecule type" value="Genomic_DNA"/>
</dbReference>
<organism evidence="3 4">
    <name type="scientific">Saccharopolyspora spinosa</name>
    <dbReference type="NCBI Taxonomy" id="60894"/>
    <lineage>
        <taxon>Bacteria</taxon>
        <taxon>Bacillati</taxon>
        <taxon>Actinomycetota</taxon>
        <taxon>Actinomycetes</taxon>
        <taxon>Pseudonocardiales</taxon>
        <taxon>Pseudonocardiaceae</taxon>
        <taxon>Saccharopolyspora</taxon>
    </lineage>
</organism>
<dbReference type="InterPro" id="IPR050564">
    <property type="entry name" value="F420-G6PD/mer"/>
</dbReference>
<evidence type="ECO:0000259" key="2">
    <source>
        <dbReference type="Pfam" id="PF00296"/>
    </source>
</evidence>
<feature type="domain" description="Luciferase-like" evidence="2">
    <location>
        <begin position="19"/>
        <end position="322"/>
    </location>
</feature>
<dbReference type="AlphaFoldDB" id="A0A2N3Y1M4"/>
<accession>A0A2N3Y1M4</accession>
<dbReference type="RefSeq" id="WP_237710947.1">
    <property type="nucleotide sequence ID" value="NZ_CP061007.1"/>
</dbReference>
<gene>
    <name evidence="3" type="ORF">A8926_4731</name>
</gene>
<sequence>MSDGSASATTHSTLPHRGLVVYPSEPASQVLELTRTAEELGYSHVWIGDSQNNWREAAALLGAAAVSTSTVVLGTGVTNVVTRHQSVFASMWATVSELSSGRAAVGVGTGFTALGSIGHKPVPLKTLETRIREFRDLTGGRSVTDDVTATEYRLDYLVGSPRRIPVYVAASGPKALRTAGRVGDGVILLIGTAPEVITEALSYVREGAEESGRSLADIDVVLWTEIAMGDDPVRARDHVRGPVARMVMRWLPLTLPERIVPGIEHVRTFAAEYEGNYYGHKLAKAEHAREVTDEVVDAFSLAGTPAEIERRLSEFAAVGVDQVAVVPAYGTNWADRIETVRAFASVGQDPR</sequence>
<protein>
    <submittedName>
        <fullName evidence="3">5,10-methylenetetrahydromethanopterin reductase</fullName>
    </submittedName>
</protein>
<dbReference type="InterPro" id="IPR036661">
    <property type="entry name" value="Luciferase-like_sf"/>
</dbReference>
<dbReference type="PANTHER" id="PTHR43244">
    <property type="match status" value="1"/>
</dbReference>
<dbReference type="GO" id="GO:0016705">
    <property type="term" value="F:oxidoreductase activity, acting on paired donors, with incorporation or reduction of molecular oxygen"/>
    <property type="evidence" value="ECO:0007669"/>
    <property type="project" value="InterPro"/>
</dbReference>
<evidence type="ECO:0000256" key="1">
    <source>
        <dbReference type="ARBA" id="ARBA00023002"/>
    </source>
</evidence>
<dbReference type="Gene3D" id="3.20.20.30">
    <property type="entry name" value="Luciferase-like domain"/>
    <property type="match status" value="1"/>
</dbReference>